<evidence type="ECO:0000313" key="4">
    <source>
        <dbReference type="Proteomes" id="UP000050502"/>
    </source>
</evidence>
<evidence type="ECO:0000313" key="3">
    <source>
        <dbReference type="Proteomes" id="UP000037784"/>
    </source>
</evidence>
<accession>A0A0M8K6I6</accession>
<reference evidence="1 3" key="1">
    <citation type="journal article" date="2015" name="Genome Announc.">
        <title>Draft Genome Sequence of a Heterotrophic Facultative Anaerobic Thermophilic Bacterium, Ardenticatena maritima Strain 110ST.</title>
        <authorList>
            <person name="Kawaichi S."/>
            <person name="Yoshida T."/>
            <person name="Sako Y."/>
            <person name="Nakamura R."/>
        </authorList>
    </citation>
    <scope>NUCLEOTIDE SEQUENCE [LARGE SCALE GENOMIC DNA]</scope>
    <source>
        <strain evidence="1 3">110S</strain>
    </source>
</reference>
<dbReference type="InParanoid" id="A0A0M8K6I6"/>
<dbReference type="CDD" id="cd06462">
    <property type="entry name" value="Peptidase_S24_S26"/>
    <property type="match status" value="1"/>
</dbReference>
<gene>
    <name evidence="1" type="ORF">ARMA_1236</name>
    <name evidence="2" type="ORF">SE16_13820</name>
</gene>
<dbReference type="EMBL" id="BBZA01000085">
    <property type="protein sequence ID" value="GAP62813.1"/>
    <property type="molecule type" value="Genomic_DNA"/>
</dbReference>
<dbReference type="SUPFAM" id="SSF51306">
    <property type="entry name" value="LexA/Signal peptidase"/>
    <property type="match status" value="1"/>
</dbReference>
<dbReference type="EMBL" id="LGKN01000009">
    <property type="protein sequence ID" value="KPL86389.1"/>
    <property type="molecule type" value="Genomic_DNA"/>
</dbReference>
<proteinExistence type="predicted"/>
<dbReference type="RefSeq" id="WP_054492714.1">
    <property type="nucleotide sequence ID" value="NZ_BBZA01000085.1"/>
</dbReference>
<protein>
    <submittedName>
        <fullName evidence="1">Uncharacterized protein</fullName>
    </submittedName>
</protein>
<dbReference type="Proteomes" id="UP000037784">
    <property type="component" value="Unassembled WGS sequence"/>
</dbReference>
<reference evidence="3" key="3">
    <citation type="submission" date="2015-08" db="EMBL/GenBank/DDBJ databases">
        <title>Draft Genome Sequence of a Heterotrophic Facultative Anaerobic Bacterium Ardenticatena maritima Strain 110S.</title>
        <authorList>
            <person name="Kawaichi S."/>
            <person name="Yoshida T."/>
            <person name="Sako Y."/>
            <person name="Nakamura R."/>
        </authorList>
    </citation>
    <scope>NUCLEOTIDE SEQUENCE [LARGE SCALE GENOMIC DNA]</scope>
    <source>
        <strain evidence="3">110S</strain>
    </source>
</reference>
<evidence type="ECO:0000313" key="2">
    <source>
        <dbReference type="EMBL" id="KPL86389.1"/>
    </source>
</evidence>
<sequence>MMQTSRDLITLVAETLQHGHVVTLTVVSGSMRPALRVGDRVRVEPATPATVRFGDVVVLDTGDDLLTHRFLGWRQGRMLTKGDALMAADTFPRPPRLIGRVVGYERNGVYRDWRTPRARWGHWALGQVGYFALQCARLQRPAPLHWLVQKGWRALGMVCVYVARL</sequence>
<name>A0A0M8K6I6_9CHLR</name>
<dbReference type="AlphaFoldDB" id="A0A0M8K6I6"/>
<organism evidence="1 3">
    <name type="scientific">Ardenticatena maritima</name>
    <dbReference type="NCBI Taxonomy" id="872965"/>
    <lineage>
        <taxon>Bacteria</taxon>
        <taxon>Bacillati</taxon>
        <taxon>Chloroflexota</taxon>
        <taxon>Ardenticatenia</taxon>
        <taxon>Ardenticatenales</taxon>
        <taxon>Ardenticatenaceae</taxon>
        <taxon>Ardenticatena</taxon>
    </lineage>
</organism>
<dbReference type="InterPro" id="IPR036286">
    <property type="entry name" value="LexA/Signal_pep-like_sf"/>
</dbReference>
<keyword evidence="3" id="KW-1185">Reference proteome</keyword>
<comment type="caution">
    <text evidence="1">The sequence shown here is derived from an EMBL/GenBank/DDBJ whole genome shotgun (WGS) entry which is preliminary data.</text>
</comment>
<dbReference type="Proteomes" id="UP000050502">
    <property type="component" value="Unassembled WGS sequence"/>
</dbReference>
<dbReference type="STRING" id="872965.SE16_13820"/>
<reference evidence="2 4" key="2">
    <citation type="submission" date="2015-07" db="EMBL/GenBank/DDBJ databases">
        <title>Whole genome sequence of Ardenticatena maritima DSM 23922.</title>
        <authorList>
            <person name="Hemp J."/>
            <person name="Ward L.M."/>
            <person name="Pace L.A."/>
            <person name="Fischer W.W."/>
        </authorList>
    </citation>
    <scope>NUCLEOTIDE SEQUENCE [LARGE SCALE GENOMIC DNA]</scope>
    <source>
        <strain evidence="2 4">110S</strain>
    </source>
</reference>
<evidence type="ECO:0000313" key="1">
    <source>
        <dbReference type="EMBL" id="GAP62813.1"/>
    </source>
</evidence>